<dbReference type="Proteomes" id="UP000537890">
    <property type="component" value="Unassembled WGS sequence"/>
</dbReference>
<gene>
    <name evidence="2" type="ORF">H0A75_06855</name>
</gene>
<name>A0A7Z0MP78_9GAMM</name>
<evidence type="ECO:0000256" key="1">
    <source>
        <dbReference type="SAM" id="Phobius"/>
    </source>
</evidence>
<dbReference type="AlphaFoldDB" id="A0A7Z0MP78"/>
<protein>
    <submittedName>
        <fullName evidence="2">Uncharacterized protein</fullName>
    </submittedName>
</protein>
<keyword evidence="1" id="KW-1133">Transmembrane helix</keyword>
<keyword evidence="1" id="KW-0472">Membrane</keyword>
<reference evidence="2 3" key="1">
    <citation type="submission" date="2020-05" db="EMBL/GenBank/DDBJ databases">
        <title>Horizontal transmission and recombination maintain forever young bacterial symbiont genomes.</title>
        <authorList>
            <person name="Russell S.L."/>
            <person name="Pepper-Tunick E."/>
            <person name="Svedberg J."/>
            <person name="Byrne A."/>
            <person name="Ruelas Castillo J."/>
            <person name="Vollmers C."/>
            <person name="Beinart R.A."/>
            <person name="Corbett-Detig R."/>
        </authorList>
    </citation>
    <scope>NUCLEOTIDE SEQUENCE [LARGE SCALE GENOMIC DNA]</scope>
    <source>
        <strain evidence="2">4727-3</strain>
    </source>
</reference>
<feature type="transmembrane region" description="Helical" evidence="1">
    <location>
        <begin position="20"/>
        <end position="45"/>
    </location>
</feature>
<accession>A0A7Z0MP78</accession>
<organism evidence="2 3">
    <name type="scientific">Candidatus Methanofishera endochildressiae</name>
    <dbReference type="NCBI Taxonomy" id="2738884"/>
    <lineage>
        <taxon>Bacteria</taxon>
        <taxon>Pseudomonadati</taxon>
        <taxon>Pseudomonadota</taxon>
        <taxon>Gammaproteobacteria</taxon>
        <taxon>Candidatus Methanofishera</taxon>
    </lineage>
</organism>
<keyword evidence="1" id="KW-0812">Transmembrane</keyword>
<evidence type="ECO:0000313" key="3">
    <source>
        <dbReference type="Proteomes" id="UP000537890"/>
    </source>
</evidence>
<evidence type="ECO:0000313" key="2">
    <source>
        <dbReference type="EMBL" id="NYT47328.1"/>
    </source>
</evidence>
<proteinExistence type="predicted"/>
<dbReference type="EMBL" id="JACCHS010000126">
    <property type="protein sequence ID" value="NYT47328.1"/>
    <property type="molecule type" value="Genomic_DNA"/>
</dbReference>
<comment type="caution">
    <text evidence="2">The sequence shown here is derived from an EMBL/GenBank/DDBJ whole genome shotgun (WGS) entry which is preliminary data.</text>
</comment>
<sequence>MLQTKKNLTHFLNPPKKQSWGGGVLKFSPCCCFFAGGFFSELLLFPQKFFFIFKYRGGGGFCFVLFKKINFWEFPFFWEKFWEILIFRGSFFFGFPKKIFPSFVLIFSKISFALF</sequence>